<keyword evidence="6" id="KW-0238">DNA-binding</keyword>
<protein>
    <recommendedName>
        <fullName evidence="10">C2H2-type domain-containing protein</fullName>
    </recommendedName>
</protein>
<accession>A0AAW0VZJ4</accession>
<dbReference type="PANTHER" id="PTHR24390">
    <property type="entry name" value="ZINC FINGER PROTEIN"/>
    <property type="match status" value="1"/>
</dbReference>
<name>A0AAW0VZJ4_CHEQU</name>
<dbReference type="PROSITE" id="PS50157">
    <property type="entry name" value="ZINC_FINGER_C2H2_2"/>
    <property type="match status" value="3"/>
</dbReference>
<sequence>MALPDIWQFLSIYMSEDEGPKTDAAEGSKLDDPLDVTDDIVVAMDRPTGNYGVISRCAQCPHCLKTVSKTKMRIHLRIHTGEKPYVCDICQKGFTRSDKLCYHRRIHTGEKPYVCFCGKRFTRSDHLKIHAATHDVDSDVRDALLKECRKNDYIQRGLPIPIASPTVYTCTLCNQQFTQNLKYQRHLKLHSSKTSYRCFCGAQYTQSGRLRLHQIEKHGFQENASAFLESSHAIYTAIPESVLKGVTDPLGKSLLGRKCIRKKISEPDSRQVTTEVVKDAVVEETVAQPVVTSTAVMDDVKQPAVKRKSTQPRVKKKMKPLGILSADMMADIKQPAVKRKSTQLAVKRKSTQPRVKKKMKPLGILSTDMMDDIKQPA</sequence>
<evidence type="ECO:0000256" key="6">
    <source>
        <dbReference type="ARBA" id="ARBA00023125"/>
    </source>
</evidence>
<comment type="subcellular location">
    <subcellularLocation>
        <location evidence="1">Nucleus</location>
    </subcellularLocation>
</comment>
<evidence type="ECO:0000256" key="4">
    <source>
        <dbReference type="ARBA" id="ARBA00022771"/>
    </source>
</evidence>
<keyword evidence="2" id="KW-0479">Metal-binding</keyword>
<feature type="region of interest" description="Disordered" evidence="9">
    <location>
        <begin position="336"/>
        <end position="377"/>
    </location>
</feature>
<reference evidence="11 12" key="1">
    <citation type="journal article" date="2024" name="BMC Genomics">
        <title>Genome assembly of redclaw crayfish (Cherax quadricarinatus) provides insights into its immune adaptation and hypoxia tolerance.</title>
        <authorList>
            <person name="Liu Z."/>
            <person name="Zheng J."/>
            <person name="Li H."/>
            <person name="Fang K."/>
            <person name="Wang S."/>
            <person name="He J."/>
            <person name="Zhou D."/>
            <person name="Weng S."/>
            <person name="Chi M."/>
            <person name="Gu Z."/>
            <person name="He J."/>
            <person name="Li F."/>
            <person name="Wang M."/>
        </authorList>
    </citation>
    <scope>NUCLEOTIDE SEQUENCE [LARGE SCALE GENOMIC DNA]</scope>
    <source>
        <strain evidence="11">ZL_2023a</strain>
    </source>
</reference>
<dbReference type="FunFam" id="3.30.160.60:FF:000512">
    <property type="entry name" value="zinc finger protein 197 isoform X1"/>
    <property type="match status" value="1"/>
</dbReference>
<dbReference type="GO" id="GO:0008270">
    <property type="term" value="F:zinc ion binding"/>
    <property type="evidence" value="ECO:0007669"/>
    <property type="project" value="UniProtKB-KW"/>
</dbReference>
<dbReference type="InterPro" id="IPR013087">
    <property type="entry name" value="Znf_C2H2_type"/>
</dbReference>
<dbReference type="GO" id="GO:0000978">
    <property type="term" value="F:RNA polymerase II cis-regulatory region sequence-specific DNA binding"/>
    <property type="evidence" value="ECO:0007669"/>
    <property type="project" value="TreeGrafter"/>
</dbReference>
<dbReference type="InterPro" id="IPR036236">
    <property type="entry name" value="Znf_C2H2_sf"/>
</dbReference>
<gene>
    <name evidence="11" type="ORF">OTU49_012637</name>
</gene>
<dbReference type="PANTHER" id="PTHR24390:SF159">
    <property type="entry name" value="GROWTH FACTOR INDEPENDENT 1 TRANSCRIPTIONAL REPRESSOR"/>
    <property type="match status" value="1"/>
</dbReference>
<keyword evidence="3" id="KW-0677">Repeat</keyword>
<dbReference type="GO" id="GO:0006357">
    <property type="term" value="P:regulation of transcription by RNA polymerase II"/>
    <property type="evidence" value="ECO:0007669"/>
    <property type="project" value="TreeGrafter"/>
</dbReference>
<evidence type="ECO:0000256" key="8">
    <source>
        <dbReference type="PROSITE-ProRule" id="PRU00042"/>
    </source>
</evidence>
<keyword evidence="5" id="KW-0862">Zinc</keyword>
<dbReference type="AlphaFoldDB" id="A0AAW0VZJ4"/>
<feature type="compositionally biased region" description="Basic residues" evidence="9">
    <location>
        <begin position="336"/>
        <end position="360"/>
    </location>
</feature>
<dbReference type="SUPFAM" id="SSF57667">
    <property type="entry name" value="beta-beta-alpha zinc fingers"/>
    <property type="match status" value="3"/>
</dbReference>
<dbReference type="PROSITE" id="PS00028">
    <property type="entry name" value="ZINC_FINGER_C2H2_1"/>
    <property type="match status" value="2"/>
</dbReference>
<dbReference type="Gene3D" id="3.30.160.60">
    <property type="entry name" value="Classic Zinc Finger"/>
    <property type="match status" value="4"/>
</dbReference>
<evidence type="ECO:0000313" key="11">
    <source>
        <dbReference type="EMBL" id="KAK8721927.1"/>
    </source>
</evidence>
<feature type="domain" description="C2H2-type" evidence="10">
    <location>
        <begin position="113"/>
        <end position="139"/>
    </location>
</feature>
<feature type="domain" description="C2H2-type" evidence="10">
    <location>
        <begin position="168"/>
        <end position="195"/>
    </location>
</feature>
<dbReference type="GO" id="GO:0005634">
    <property type="term" value="C:nucleus"/>
    <property type="evidence" value="ECO:0007669"/>
    <property type="project" value="UniProtKB-SubCell"/>
</dbReference>
<keyword evidence="7" id="KW-0539">Nucleus</keyword>
<evidence type="ECO:0000256" key="2">
    <source>
        <dbReference type="ARBA" id="ARBA00022723"/>
    </source>
</evidence>
<dbReference type="EMBL" id="JARKIK010000098">
    <property type="protein sequence ID" value="KAK8721927.1"/>
    <property type="molecule type" value="Genomic_DNA"/>
</dbReference>
<dbReference type="Pfam" id="PF00096">
    <property type="entry name" value="zf-C2H2"/>
    <property type="match status" value="2"/>
</dbReference>
<evidence type="ECO:0000259" key="10">
    <source>
        <dbReference type="PROSITE" id="PS50157"/>
    </source>
</evidence>
<evidence type="ECO:0000313" key="12">
    <source>
        <dbReference type="Proteomes" id="UP001445076"/>
    </source>
</evidence>
<comment type="caution">
    <text evidence="11">The sequence shown here is derived from an EMBL/GenBank/DDBJ whole genome shotgun (WGS) entry which is preliminary data.</text>
</comment>
<dbReference type="SMART" id="SM00355">
    <property type="entry name" value="ZnF_C2H2"/>
    <property type="match status" value="5"/>
</dbReference>
<organism evidence="11 12">
    <name type="scientific">Cherax quadricarinatus</name>
    <name type="common">Australian red claw crayfish</name>
    <dbReference type="NCBI Taxonomy" id="27406"/>
    <lineage>
        <taxon>Eukaryota</taxon>
        <taxon>Metazoa</taxon>
        <taxon>Ecdysozoa</taxon>
        <taxon>Arthropoda</taxon>
        <taxon>Crustacea</taxon>
        <taxon>Multicrustacea</taxon>
        <taxon>Malacostraca</taxon>
        <taxon>Eumalacostraca</taxon>
        <taxon>Eucarida</taxon>
        <taxon>Decapoda</taxon>
        <taxon>Pleocyemata</taxon>
        <taxon>Astacidea</taxon>
        <taxon>Parastacoidea</taxon>
        <taxon>Parastacidae</taxon>
        <taxon>Cherax</taxon>
    </lineage>
</organism>
<evidence type="ECO:0000256" key="5">
    <source>
        <dbReference type="ARBA" id="ARBA00022833"/>
    </source>
</evidence>
<proteinExistence type="predicted"/>
<evidence type="ECO:0000256" key="9">
    <source>
        <dbReference type="SAM" id="MobiDB-lite"/>
    </source>
</evidence>
<dbReference type="GO" id="GO:0003700">
    <property type="term" value="F:DNA-binding transcription factor activity"/>
    <property type="evidence" value="ECO:0007669"/>
    <property type="project" value="TreeGrafter"/>
</dbReference>
<evidence type="ECO:0000256" key="7">
    <source>
        <dbReference type="ARBA" id="ARBA00023242"/>
    </source>
</evidence>
<dbReference type="Proteomes" id="UP001445076">
    <property type="component" value="Unassembled WGS sequence"/>
</dbReference>
<evidence type="ECO:0000256" key="1">
    <source>
        <dbReference type="ARBA" id="ARBA00004123"/>
    </source>
</evidence>
<dbReference type="FunFam" id="3.30.160.60:FF:000624">
    <property type="entry name" value="zinc finger protein 697"/>
    <property type="match status" value="1"/>
</dbReference>
<feature type="domain" description="C2H2-type" evidence="10">
    <location>
        <begin position="85"/>
        <end position="112"/>
    </location>
</feature>
<keyword evidence="4 8" id="KW-0863">Zinc-finger</keyword>
<keyword evidence="12" id="KW-1185">Reference proteome</keyword>
<evidence type="ECO:0000256" key="3">
    <source>
        <dbReference type="ARBA" id="ARBA00022737"/>
    </source>
</evidence>
<feature type="non-terminal residue" evidence="11">
    <location>
        <position position="377"/>
    </location>
</feature>